<reference evidence="8" key="1">
    <citation type="submission" date="2020-11" db="EMBL/GenBank/DDBJ databases">
        <title>Sequencing the genomes of 1000 actinobacteria strains.</title>
        <authorList>
            <person name="Klenk H.-P."/>
        </authorList>
    </citation>
    <scope>NUCLEOTIDE SEQUENCE</scope>
    <source>
        <strain evidence="8">DSM 45356</strain>
    </source>
</reference>
<dbReference type="Gene3D" id="1.10.10.60">
    <property type="entry name" value="Homeodomain-like"/>
    <property type="match status" value="1"/>
</dbReference>
<keyword evidence="1" id="KW-0678">Repressor</keyword>
<evidence type="ECO:0000256" key="5">
    <source>
        <dbReference type="PROSITE-ProRule" id="PRU00335"/>
    </source>
</evidence>
<dbReference type="AlphaFoldDB" id="A0A8J7KI78"/>
<dbReference type="InterPro" id="IPR009057">
    <property type="entry name" value="Homeodomain-like_sf"/>
</dbReference>
<dbReference type="InterPro" id="IPR050109">
    <property type="entry name" value="HTH-type_TetR-like_transc_reg"/>
</dbReference>
<feature type="region of interest" description="Disordered" evidence="6">
    <location>
        <begin position="1"/>
        <end position="24"/>
    </location>
</feature>
<feature type="compositionally biased region" description="Basic and acidic residues" evidence="6">
    <location>
        <begin position="1"/>
        <end position="15"/>
    </location>
</feature>
<dbReference type="PRINTS" id="PR00400">
    <property type="entry name" value="TETREPRESSOR"/>
</dbReference>
<evidence type="ECO:0000256" key="3">
    <source>
        <dbReference type="ARBA" id="ARBA00023125"/>
    </source>
</evidence>
<dbReference type="InterPro" id="IPR036271">
    <property type="entry name" value="Tet_transcr_reg_TetR-rel_C_sf"/>
</dbReference>
<keyword evidence="4" id="KW-0804">Transcription</keyword>
<dbReference type="InterPro" id="IPR004111">
    <property type="entry name" value="Repressor_TetR_C"/>
</dbReference>
<accession>A0A8J7KI78</accession>
<name>A0A8J7KI78_9ACTN</name>
<gene>
    <name evidence="8" type="ORF">IW245_002083</name>
</gene>
<dbReference type="PANTHER" id="PTHR30055:SF151">
    <property type="entry name" value="TRANSCRIPTIONAL REGULATORY PROTEIN"/>
    <property type="match status" value="1"/>
</dbReference>
<dbReference type="InterPro" id="IPR003012">
    <property type="entry name" value="Tet_transcr_reg_TetR"/>
</dbReference>
<sequence length="232" mass="24804">MTTEHSDLLWGDRQRPARGPKPGLSRDQIVAAAIELADAEGLVALSMARLASRLGAGTMSLYRYVRTKDELVAVMFDAALGEPPAVDPADWRSAVRTWAHGTRDMFRRHPWLLPLTTAPRVLGPNEVAWTETALVALSATGLAPVAAFKTVFLINGYVRGSAQFPADQGGPVLDPMLVPRWAEEGRFPTLVGILTGGGLDGFDHRSEAAFDFGLDRILDGLAHIVAGPATGA</sequence>
<dbReference type="EMBL" id="JADOUF010000001">
    <property type="protein sequence ID" value="MBG6135889.1"/>
    <property type="molecule type" value="Genomic_DNA"/>
</dbReference>
<feature type="DNA-binding region" description="H-T-H motif" evidence="5">
    <location>
        <begin position="46"/>
        <end position="65"/>
    </location>
</feature>
<keyword evidence="3 5" id="KW-0238">DNA-binding</keyword>
<proteinExistence type="predicted"/>
<evidence type="ECO:0000256" key="2">
    <source>
        <dbReference type="ARBA" id="ARBA00023015"/>
    </source>
</evidence>
<comment type="caution">
    <text evidence="8">The sequence shown here is derived from an EMBL/GenBank/DDBJ whole genome shotgun (WGS) entry which is preliminary data.</text>
</comment>
<dbReference type="PROSITE" id="PS50977">
    <property type="entry name" value="HTH_TETR_2"/>
    <property type="match status" value="1"/>
</dbReference>
<evidence type="ECO:0000259" key="7">
    <source>
        <dbReference type="PROSITE" id="PS50977"/>
    </source>
</evidence>
<evidence type="ECO:0000313" key="9">
    <source>
        <dbReference type="Proteomes" id="UP000622552"/>
    </source>
</evidence>
<dbReference type="Gene3D" id="1.10.357.10">
    <property type="entry name" value="Tetracycline Repressor, domain 2"/>
    <property type="match status" value="1"/>
</dbReference>
<evidence type="ECO:0000313" key="8">
    <source>
        <dbReference type="EMBL" id="MBG6135889.1"/>
    </source>
</evidence>
<dbReference type="Proteomes" id="UP000622552">
    <property type="component" value="Unassembled WGS sequence"/>
</dbReference>
<evidence type="ECO:0000256" key="4">
    <source>
        <dbReference type="ARBA" id="ARBA00023163"/>
    </source>
</evidence>
<dbReference type="PANTHER" id="PTHR30055">
    <property type="entry name" value="HTH-TYPE TRANSCRIPTIONAL REGULATOR RUTR"/>
    <property type="match status" value="1"/>
</dbReference>
<evidence type="ECO:0000256" key="6">
    <source>
        <dbReference type="SAM" id="MobiDB-lite"/>
    </source>
</evidence>
<dbReference type="Pfam" id="PF00440">
    <property type="entry name" value="TetR_N"/>
    <property type="match status" value="1"/>
</dbReference>
<keyword evidence="2" id="KW-0805">Transcription regulation</keyword>
<dbReference type="RefSeq" id="WP_197002945.1">
    <property type="nucleotide sequence ID" value="NZ_BONS01000001.1"/>
</dbReference>
<dbReference type="Pfam" id="PF02909">
    <property type="entry name" value="TetR_C_1"/>
    <property type="match status" value="1"/>
</dbReference>
<dbReference type="GO" id="GO:0045892">
    <property type="term" value="P:negative regulation of DNA-templated transcription"/>
    <property type="evidence" value="ECO:0007669"/>
    <property type="project" value="InterPro"/>
</dbReference>
<evidence type="ECO:0000256" key="1">
    <source>
        <dbReference type="ARBA" id="ARBA00022491"/>
    </source>
</evidence>
<protein>
    <submittedName>
        <fullName evidence="8">AcrR family transcriptional regulator</fullName>
    </submittedName>
</protein>
<dbReference type="InterPro" id="IPR001647">
    <property type="entry name" value="HTH_TetR"/>
</dbReference>
<dbReference type="GO" id="GO:0003700">
    <property type="term" value="F:DNA-binding transcription factor activity"/>
    <property type="evidence" value="ECO:0007669"/>
    <property type="project" value="TreeGrafter"/>
</dbReference>
<feature type="domain" description="HTH tetR-type" evidence="7">
    <location>
        <begin position="23"/>
        <end position="83"/>
    </location>
</feature>
<dbReference type="SUPFAM" id="SSF48498">
    <property type="entry name" value="Tetracyclin repressor-like, C-terminal domain"/>
    <property type="match status" value="1"/>
</dbReference>
<keyword evidence="9" id="KW-1185">Reference proteome</keyword>
<organism evidence="8 9">
    <name type="scientific">Longispora fulva</name>
    <dbReference type="NCBI Taxonomy" id="619741"/>
    <lineage>
        <taxon>Bacteria</taxon>
        <taxon>Bacillati</taxon>
        <taxon>Actinomycetota</taxon>
        <taxon>Actinomycetes</taxon>
        <taxon>Micromonosporales</taxon>
        <taxon>Micromonosporaceae</taxon>
        <taxon>Longispora</taxon>
    </lineage>
</organism>
<dbReference type="GO" id="GO:0046677">
    <property type="term" value="P:response to antibiotic"/>
    <property type="evidence" value="ECO:0007669"/>
    <property type="project" value="InterPro"/>
</dbReference>
<dbReference type="SUPFAM" id="SSF46689">
    <property type="entry name" value="Homeodomain-like"/>
    <property type="match status" value="1"/>
</dbReference>
<dbReference type="GO" id="GO:0000976">
    <property type="term" value="F:transcription cis-regulatory region binding"/>
    <property type="evidence" value="ECO:0007669"/>
    <property type="project" value="TreeGrafter"/>
</dbReference>